<evidence type="ECO:0000313" key="2">
    <source>
        <dbReference type="EMBL" id="KEF40209.1"/>
    </source>
</evidence>
<dbReference type="PATRIC" id="fig|1348973.3.peg.220"/>
<accession>A0A072NRB7</accession>
<dbReference type="EMBL" id="JJRY01000001">
    <property type="protein sequence ID" value="KEF40209.1"/>
    <property type="molecule type" value="Genomic_DNA"/>
</dbReference>
<dbReference type="Proteomes" id="UP000027936">
    <property type="component" value="Unassembled WGS sequence"/>
</dbReference>
<gene>
    <name evidence="2" type="ORF">M670_00228</name>
</gene>
<protein>
    <submittedName>
        <fullName evidence="2">Polyhydroxyalkanoic acid inclusion protein (PhaP_Bmeg)</fullName>
    </submittedName>
</protein>
<dbReference type="RefSeq" id="WP_035192571.1">
    <property type="nucleotide sequence ID" value="NZ_JJRY01000001.1"/>
</dbReference>
<feature type="coiled-coil region" evidence="1">
    <location>
        <begin position="140"/>
        <end position="167"/>
    </location>
</feature>
<organism evidence="2 3">
    <name type="scientific">Schinkia azotoformans MEV2011</name>
    <dbReference type="NCBI Taxonomy" id="1348973"/>
    <lineage>
        <taxon>Bacteria</taxon>
        <taxon>Bacillati</taxon>
        <taxon>Bacillota</taxon>
        <taxon>Bacilli</taxon>
        <taxon>Bacillales</taxon>
        <taxon>Bacillaceae</taxon>
        <taxon>Calidifontibacillus/Schinkia group</taxon>
        <taxon>Schinkia</taxon>
    </lineage>
</organism>
<keyword evidence="1" id="KW-0175">Coiled coil</keyword>
<proteinExistence type="predicted"/>
<comment type="caution">
    <text evidence="2">The sequence shown here is derived from an EMBL/GenBank/DDBJ whole genome shotgun (WGS) entry which is preliminary data.</text>
</comment>
<sequence>MFTTVDQTKKIIDTMWVNWENGVQQVYRTQEKIGEFSLDALKQQQDMISSIALNQKQVEEEIKNSLNEAVKLFKENNVYGKNDEFVQLFDTWNEKMMGIVNQIQQLTSTPSKALLTLTEQSHERMYEAVKQTLENQNKLHMETTEKIEKFMAQIKESQNKFVSAIEEQTTKTAEKSQAKKKN</sequence>
<dbReference type="Pfam" id="PF09602">
    <property type="entry name" value="PhaP_Bmeg"/>
    <property type="match status" value="1"/>
</dbReference>
<evidence type="ECO:0000256" key="1">
    <source>
        <dbReference type="SAM" id="Coils"/>
    </source>
</evidence>
<evidence type="ECO:0000313" key="3">
    <source>
        <dbReference type="Proteomes" id="UP000027936"/>
    </source>
</evidence>
<dbReference type="InterPro" id="IPR011728">
    <property type="entry name" value="PhaP_Bmeg"/>
</dbReference>
<name>A0A072NRB7_SCHAZ</name>
<dbReference type="AlphaFoldDB" id="A0A072NRB7"/>
<dbReference type="OrthoDB" id="2847888at2"/>
<reference evidence="2 3" key="1">
    <citation type="submission" date="2014-04" db="EMBL/GenBank/DDBJ databases">
        <title>Draft genome sequence of Bacillus azotoformans MEV2011, a (co-) denitrifying strain unable to grow in the presence of oxygen.</title>
        <authorList>
            <person name="Nielsen M."/>
            <person name="Schreiber L."/>
            <person name="Finster K."/>
            <person name="Schramm A."/>
        </authorList>
    </citation>
    <scope>NUCLEOTIDE SEQUENCE [LARGE SCALE GENOMIC DNA]</scope>
    <source>
        <strain evidence="2 3">MEV2011</strain>
    </source>
</reference>